<accession>X6N4H6</accession>
<dbReference type="GO" id="GO:0004722">
    <property type="term" value="F:protein serine/threonine phosphatase activity"/>
    <property type="evidence" value="ECO:0007669"/>
    <property type="project" value="InterPro"/>
</dbReference>
<protein>
    <recommendedName>
        <fullName evidence="2">PPM-type phosphatase domain-containing protein</fullName>
    </recommendedName>
</protein>
<feature type="compositionally biased region" description="Polar residues" evidence="1">
    <location>
        <begin position="134"/>
        <end position="143"/>
    </location>
</feature>
<evidence type="ECO:0000313" key="3">
    <source>
        <dbReference type="EMBL" id="ETO20664.1"/>
    </source>
</evidence>
<dbReference type="PROSITE" id="PS51746">
    <property type="entry name" value="PPM_2"/>
    <property type="match status" value="1"/>
</dbReference>
<dbReference type="InterPro" id="IPR015655">
    <property type="entry name" value="PP2C"/>
</dbReference>
<dbReference type="EMBL" id="ASPP01012381">
    <property type="protein sequence ID" value="ETO20664.1"/>
    <property type="molecule type" value="Genomic_DNA"/>
</dbReference>
<reference evidence="3 4" key="1">
    <citation type="journal article" date="2013" name="Curr. Biol.">
        <title>The Genome of the Foraminiferan Reticulomyxa filosa.</title>
        <authorList>
            <person name="Glockner G."/>
            <person name="Hulsmann N."/>
            <person name="Schleicher M."/>
            <person name="Noegel A.A."/>
            <person name="Eichinger L."/>
            <person name="Gallinger C."/>
            <person name="Pawlowski J."/>
            <person name="Sierra R."/>
            <person name="Euteneuer U."/>
            <person name="Pillet L."/>
            <person name="Moustafa A."/>
            <person name="Platzer M."/>
            <person name="Groth M."/>
            <person name="Szafranski K."/>
            <person name="Schliwa M."/>
        </authorList>
    </citation>
    <scope>NUCLEOTIDE SEQUENCE [LARGE SCALE GENOMIC DNA]</scope>
</reference>
<evidence type="ECO:0000259" key="2">
    <source>
        <dbReference type="PROSITE" id="PS51746"/>
    </source>
</evidence>
<dbReference type="PANTHER" id="PTHR47992">
    <property type="entry name" value="PROTEIN PHOSPHATASE"/>
    <property type="match status" value="1"/>
</dbReference>
<evidence type="ECO:0000256" key="1">
    <source>
        <dbReference type="SAM" id="MobiDB-lite"/>
    </source>
</evidence>
<organism evidence="3 4">
    <name type="scientific">Reticulomyxa filosa</name>
    <dbReference type="NCBI Taxonomy" id="46433"/>
    <lineage>
        <taxon>Eukaryota</taxon>
        <taxon>Sar</taxon>
        <taxon>Rhizaria</taxon>
        <taxon>Retaria</taxon>
        <taxon>Foraminifera</taxon>
        <taxon>Monothalamids</taxon>
        <taxon>Reticulomyxidae</taxon>
        <taxon>Reticulomyxa</taxon>
    </lineage>
</organism>
<keyword evidence="4" id="KW-1185">Reference proteome</keyword>
<feature type="compositionally biased region" description="Low complexity" evidence="1">
    <location>
        <begin position="117"/>
        <end position="133"/>
    </location>
</feature>
<proteinExistence type="predicted"/>
<dbReference type="Proteomes" id="UP000023152">
    <property type="component" value="Unassembled WGS sequence"/>
</dbReference>
<gene>
    <name evidence="3" type="ORF">RFI_16554</name>
</gene>
<dbReference type="AlphaFoldDB" id="X6N4H6"/>
<dbReference type="Gene3D" id="3.60.40.10">
    <property type="entry name" value="PPM-type phosphatase domain"/>
    <property type="match status" value="1"/>
</dbReference>
<dbReference type="SMART" id="SM00332">
    <property type="entry name" value="PP2Cc"/>
    <property type="match status" value="1"/>
</dbReference>
<feature type="region of interest" description="Disordered" evidence="1">
    <location>
        <begin position="67"/>
        <end position="145"/>
    </location>
</feature>
<dbReference type="InterPro" id="IPR001932">
    <property type="entry name" value="PPM-type_phosphatase-like_dom"/>
</dbReference>
<dbReference type="SUPFAM" id="SSF81606">
    <property type="entry name" value="PP2C-like"/>
    <property type="match status" value="1"/>
</dbReference>
<feature type="compositionally biased region" description="Low complexity" evidence="1">
    <location>
        <begin position="77"/>
        <end position="109"/>
    </location>
</feature>
<name>X6N4H6_RETFI</name>
<dbReference type="CDD" id="cd00143">
    <property type="entry name" value="PP2Cc"/>
    <property type="match status" value="1"/>
</dbReference>
<dbReference type="Pfam" id="PF00481">
    <property type="entry name" value="PP2C"/>
    <property type="match status" value="1"/>
</dbReference>
<feature type="non-terminal residue" evidence="3">
    <location>
        <position position="1"/>
    </location>
</feature>
<sequence>AHRDADNEFLGIADRQQWSDGTTSVSCVLLPGRDLLHLLSNPKHELVKKGKANPSDRIRETIEGAMNGHGATISGGNENNSNNSNLDDNKNNKTNSDANDSNKKNNNNNPANTYKHGNSNSNSNSNTNNSTGNDQSKSDSNSFGLGMYEVTDQDVLGHSHGNNEQGMDVTSASDEPMVISPDMCEDGDTWLFVANTGDSRAVLVKEDGTAVPMSFDHKPNKPEERKRIENSGGVLAVARSLGDRHLKKWVIPDPEIRCRKIQDTDLLLLLASDGVWDVISNDDAAKLAVDTWNNAAYRNSSIKERLQFVASKLTSIAYRNGSMDNITTLVVHLKSHCTSKGQVFKEHKNAIRDSISK</sequence>
<dbReference type="InterPro" id="IPR036457">
    <property type="entry name" value="PPM-type-like_dom_sf"/>
</dbReference>
<evidence type="ECO:0000313" key="4">
    <source>
        <dbReference type="Proteomes" id="UP000023152"/>
    </source>
</evidence>
<feature type="domain" description="PPM-type phosphatase" evidence="2">
    <location>
        <begin position="48"/>
        <end position="333"/>
    </location>
</feature>
<dbReference type="OrthoDB" id="10264738at2759"/>
<comment type="caution">
    <text evidence="3">The sequence shown here is derived from an EMBL/GenBank/DDBJ whole genome shotgun (WGS) entry which is preliminary data.</text>
</comment>